<evidence type="ECO:0000313" key="2">
    <source>
        <dbReference type="Proteomes" id="UP000183469"/>
    </source>
</evidence>
<name>A0A1H3WQ02_SELRU</name>
<protein>
    <recommendedName>
        <fullName evidence="3">VWFA domain-containing protein</fullName>
    </recommendedName>
</protein>
<evidence type="ECO:0008006" key="3">
    <source>
        <dbReference type="Google" id="ProtNLM"/>
    </source>
</evidence>
<dbReference type="PANTHER" id="PTHR41248">
    <property type="entry name" value="NORD PROTEIN"/>
    <property type="match status" value="1"/>
</dbReference>
<accession>A0A1H3WQ02</accession>
<dbReference type="RefSeq" id="WP_074671477.1">
    <property type="nucleotide sequence ID" value="NZ_FNQG01000004.1"/>
</dbReference>
<gene>
    <name evidence="1" type="ORF">SAMN05660648_01095</name>
</gene>
<dbReference type="PANTHER" id="PTHR41248:SF1">
    <property type="entry name" value="NORD PROTEIN"/>
    <property type="match status" value="1"/>
</dbReference>
<dbReference type="InterPro" id="IPR051928">
    <property type="entry name" value="NorD/CobT"/>
</dbReference>
<evidence type="ECO:0000313" key="1">
    <source>
        <dbReference type="EMBL" id="SDZ89219.1"/>
    </source>
</evidence>
<dbReference type="AlphaFoldDB" id="A0A1H3WQ02"/>
<proteinExistence type="predicted"/>
<dbReference type="EMBL" id="FNQG01000004">
    <property type="protein sequence ID" value="SDZ89219.1"/>
    <property type="molecule type" value="Genomic_DNA"/>
</dbReference>
<reference evidence="1 2" key="1">
    <citation type="submission" date="2016-10" db="EMBL/GenBank/DDBJ databases">
        <authorList>
            <person name="de Groot N.N."/>
        </authorList>
    </citation>
    <scope>NUCLEOTIDE SEQUENCE [LARGE SCALE GENOMIC DNA]</scope>
    <source>
        <strain evidence="1 2">DSM 2872</strain>
    </source>
</reference>
<dbReference type="Proteomes" id="UP000183469">
    <property type="component" value="Unassembled WGS sequence"/>
</dbReference>
<dbReference type="SUPFAM" id="SSF53300">
    <property type="entry name" value="vWA-like"/>
    <property type="match status" value="1"/>
</dbReference>
<organism evidence="1 2">
    <name type="scientific">Selenomonas ruminantium</name>
    <dbReference type="NCBI Taxonomy" id="971"/>
    <lineage>
        <taxon>Bacteria</taxon>
        <taxon>Bacillati</taxon>
        <taxon>Bacillota</taxon>
        <taxon>Negativicutes</taxon>
        <taxon>Selenomonadales</taxon>
        <taxon>Selenomonadaceae</taxon>
        <taxon>Selenomonas</taxon>
    </lineage>
</organism>
<dbReference type="OrthoDB" id="1632179at2"/>
<sequence length="563" mass="63564">MSTENLHAQRQKRALNIVWTAAGRYDFRPAFLSFYADGEPDLYLNSIVGLVHRHYDAEKLTAYLQNTLDKSLLGELFTELFWLGLEAAAYEKELPARPVLASLRRQHAARFLREDVDVSFQQLMMRQELAHNLKCARCREILGGKPELLNPWDRKLYKALQFTGQMSTDDIIDAMERIIKRFFRFHWYGAPRKAFHFSLSPRLKALLHRILPLHSHYGEDFAAGILLPATGGVDCGEKSFWPGAKVGRRSEAELSRLYGEPLFSQERLSAIEGKLCRGIHRHAQLWFTREEGKQQSENWDFFQQQQMWFRTEVRELTRRLQNALLVHRQPMELPARSGRLAPGRVWRGVKLQDSRVFTAAEKVSYADFSVMLLLDASDSRQGRQMVIATQAYLLAEALGKAGIRLAAASFFSQGGCTILRLLKGFDDSSSQGIFAYKAQGWNRDGLALRAVPELWGEMPGRKLLFILTDADPSDEQPIPAEGIGTGKIYGGLPAREDAAQGVKYLKVQGFAVMALINSVISAELVTEAAGKIYGSGYIHLQDLSHMASKVGDMLEKEIFSHNG</sequence>
<dbReference type="InterPro" id="IPR036465">
    <property type="entry name" value="vWFA_dom_sf"/>
</dbReference>